<comment type="cofactor">
    <cofactor evidence="1">
        <name>Mg(2+)</name>
        <dbReference type="ChEBI" id="CHEBI:18420"/>
    </cofactor>
</comment>
<dbReference type="InterPro" id="IPR015797">
    <property type="entry name" value="NUDIX_hydrolase-like_dom_sf"/>
</dbReference>
<organism evidence="6 7">
    <name type="scientific">Psychrobacillus psychrotolerans</name>
    <dbReference type="NCBI Taxonomy" id="126156"/>
    <lineage>
        <taxon>Bacteria</taxon>
        <taxon>Bacillati</taxon>
        <taxon>Bacillota</taxon>
        <taxon>Bacilli</taxon>
        <taxon>Bacillales</taxon>
        <taxon>Bacillaceae</taxon>
        <taxon>Psychrobacillus</taxon>
    </lineage>
</organism>
<proteinExistence type="inferred from homology"/>
<sequence>MRDRGATIIIENGRVALIKRTKPHMTYYVFPGGGLEKGETPEQAAIRETFEEIGVHVRIQRPFKVIEQSGTQHFFLADIIGGKFGPGIGEEYTDPSPHRGGYEPIWLDVKELSSLDVRPKEIIELITEE</sequence>
<dbReference type="PROSITE" id="PS51462">
    <property type="entry name" value="NUDIX"/>
    <property type="match status" value="1"/>
</dbReference>
<dbReference type="OrthoDB" id="511483at2"/>
<dbReference type="AlphaFoldDB" id="A0A1I5ZIQ9"/>
<evidence type="ECO:0000256" key="2">
    <source>
        <dbReference type="ARBA" id="ARBA00022801"/>
    </source>
</evidence>
<dbReference type="RefSeq" id="WP_093537434.1">
    <property type="nucleotide sequence ID" value="NZ_CP183885.1"/>
</dbReference>
<reference evidence="7" key="1">
    <citation type="submission" date="2016-10" db="EMBL/GenBank/DDBJ databases">
        <authorList>
            <person name="Varghese N."/>
            <person name="Submissions S."/>
        </authorList>
    </citation>
    <scope>NUCLEOTIDE SEQUENCE [LARGE SCALE GENOMIC DNA]</scope>
    <source>
        <strain evidence="7">DSM 11706</strain>
    </source>
</reference>
<dbReference type="Pfam" id="PF00293">
    <property type="entry name" value="NUDIX"/>
    <property type="match status" value="1"/>
</dbReference>
<accession>A0A1I5ZIQ9</accession>
<dbReference type="Gene3D" id="3.90.79.10">
    <property type="entry name" value="Nucleoside Triphosphate Pyrophosphohydrolase"/>
    <property type="match status" value="1"/>
</dbReference>
<protein>
    <submittedName>
        <fullName evidence="6">NUDIX domain-containing protein</fullName>
    </submittedName>
</protein>
<dbReference type="CDD" id="cd04669">
    <property type="entry name" value="NUDIX_Hydrolase"/>
    <property type="match status" value="1"/>
</dbReference>
<keyword evidence="3" id="KW-0460">Magnesium</keyword>
<name>A0A1I5ZIQ9_9BACI</name>
<dbReference type="SUPFAM" id="SSF55811">
    <property type="entry name" value="Nudix"/>
    <property type="match status" value="1"/>
</dbReference>
<dbReference type="Proteomes" id="UP000198734">
    <property type="component" value="Unassembled WGS sequence"/>
</dbReference>
<evidence type="ECO:0000313" key="7">
    <source>
        <dbReference type="Proteomes" id="UP000198734"/>
    </source>
</evidence>
<dbReference type="PROSITE" id="PS00893">
    <property type="entry name" value="NUDIX_BOX"/>
    <property type="match status" value="1"/>
</dbReference>
<keyword evidence="2 4" id="KW-0378">Hydrolase</keyword>
<dbReference type="PANTHER" id="PTHR43222">
    <property type="entry name" value="NUDIX HYDROLASE 23"/>
    <property type="match status" value="1"/>
</dbReference>
<evidence type="ECO:0000256" key="3">
    <source>
        <dbReference type="ARBA" id="ARBA00022842"/>
    </source>
</evidence>
<evidence type="ECO:0000256" key="4">
    <source>
        <dbReference type="RuleBase" id="RU003476"/>
    </source>
</evidence>
<gene>
    <name evidence="6" type="ORF">SAMN05421670_2728</name>
</gene>
<dbReference type="EMBL" id="FOXU01000005">
    <property type="protein sequence ID" value="SFQ56325.1"/>
    <property type="molecule type" value="Genomic_DNA"/>
</dbReference>
<dbReference type="InterPro" id="IPR000086">
    <property type="entry name" value="NUDIX_hydrolase_dom"/>
</dbReference>
<dbReference type="InterPro" id="IPR020084">
    <property type="entry name" value="NUDIX_hydrolase_CS"/>
</dbReference>
<dbReference type="InterPro" id="IPR020476">
    <property type="entry name" value="Nudix_hydrolase"/>
</dbReference>
<dbReference type="GO" id="GO:0016787">
    <property type="term" value="F:hydrolase activity"/>
    <property type="evidence" value="ECO:0007669"/>
    <property type="project" value="UniProtKB-KW"/>
</dbReference>
<comment type="similarity">
    <text evidence="4">Belongs to the Nudix hydrolase family.</text>
</comment>
<evidence type="ECO:0000259" key="5">
    <source>
        <dbReference type="PROSITE" id="PS51462"/>
    </source>
</evidence>
<feature type="domain" description="Nudix hydrolase" evidence="5">
    <location>
        <begin position="1"/>
        <end position="129"/>
    </location>
</feature>
<dbReference type="STRING" id="126156.SAMN05421670_2728"/>
<keyword evidence="7" id="KW-1185">Reference proteome</keyword>
<evidence type="ECO:0000313" key="6">
    <source>
        <dbReference type="EMBL" id="SFQ56325.1"/>
    </source>
</evidence>
<dbReference type="PANTHER" id="PTHR43222:SF2">
    <property type="entry name" value="NUDIX HYDROLASE 23, CHLOROPLASTIC"/>
    <property type="match status" value="1"/>
</dbReference>
<evidence type="ECO:0000256" key="1">
    <source>
        <dbReference type="ARBA" id="ARBA00001946"/>
    </source>
</evidence>
<dbReference type="PRINTS" id="PR00502">
    <property type="entry name" value="NUDIXFAMILY"/>
</dbReference>